<feature type="transmembrane region" description="Helical" evidence="12">
    <location>
        <begin position="268"/>
        <end position="287"/>
    </location>
</feature>
<comment type="subcellular location">
    <subcellularLocation>
        <location evidence="1 12">Endoplasmic reticulum membrane</location>
        <topology evidence="1 12">Multi-pass membrane protein</topology>
    </subcellularLocation>
</comment>
<evidence type="ECO:0000256" key="10">
    <source>
        <dbReference type="ARBA" id="ARBA00023136"/>
    </source>
</evidence>
<evidence type="ECO:0000256" key="3">
    <source>
        <dbReference type="ARBA" id="ARBA00006065"/>
    </source>
</evidence>
<gene>
    <name evidence="13" type="ORF">N7449_003025</name>
</gene>
<dbReference type="GO" id="GO:0006506">
    <property type="term" value="P:GPI anchor biosynthetic process"/>
    <property type="evidence" value="ECO:0007669"/>
    <property type="project" value="UniProtKB-KW"/>
</dbReference>
<evidence type="ECO:0000256" key="4">
    <source>
        <dbReference type="ARBA" id="ARBA00022502"/>
    </source>
</evidence>
<evidence type="ECO:0000256" key="7">
    <source>
        <dbReference type="ARBA" id="ARBA00022692"/>
    </source>
</evidence>
<accession>A0A9W9MW60</accession>
<feature type="transmembrane region" description="Helical" evidence="12">
    <location>
        <begin position="20"/>
        <end position="39"/>
    </location>
</feature>
<dbReference type="PANTHER" id="PTHR22760:SF4">
    <property type="entry name" value="GPI MANNOSYLTRANSFERASE 3"/>
    <property type="match status" value="1"/>
</dbReference>
<evidence type="ECO:0000313" key="14">
    <source>
        <dbReference type="Proteomes" id="UP001150942"/>
    </source>
</evidence>
<keyword evidence="6" id="KW-0808">Transferase</keyword>
<reference evidence="13" key="1">
    <citation type="submission" date="2022-11" db="EMBL/GenBank/DDBJ databases">
        <authorList>
            <person name="Petersen C."/>
        </authorList>
    </citation>
    <scope>NUCLEOTIDE SEQUENCE</scope>
    <source>
        <strain evidence="13">IBT 20477</strain>
    </source>
</reference>
<dbReference type="EMBL" id="JAPQKQ010000002">
    <property type="protein sequence ID" value="KAJ5208646.1"/>
    <property type="molecule type" value="Genomic_DNA"/>
</dbReference>
<evidence type="ECO:0000256" key="2">
    <source>
        <dbReference type="ARBA" id="ARBA00004687"/>
    </source>
</evidence>
<dbReference type="Proteomes" id="UP001150942">
    <property type="component" value="Unassembled WGS sequence"/>
</dbReference>
<proteinExistence type="inferred from homology"/>
<protein>
    <recommendedName>
        <fullName evidence="12">Mannosyltransferase</fullName>
        <ecNumber evidence="12">2.4.1.-</ecNumber>
    </recommendedName>
</protein>
<dbReference type="InterPro" id="IPR005599">
    <property type="entry name" value="GPI_mannosylTrfase"/>
</dbReference>
<keyword evidence="8 12" id="KW-0256">Endoplasmic reticulum</keyword>
<organism evidence="13 14">
    <name type="scientific">Penicillium cf. viridicatum</name>
    <dbReference type="NCBI Taxonomy" id="2972119"/>
    <lineage>
        <taxon>Eukaryota</taxon>
        <taxon>Fungi</taxon>
        <taxon>Dikarya</taxon>
        <taxon>Ascomycota</taxon>
        <taxon>Pezizomycotina</taxon>
        <taxon>Eurotiomycetes</taxon>
        <taxon>Eurotiomycetidae</taxon>
        <taxon>Eurotiales</taxon>
        <taxon>Aspergillaceae</taxon>
        <taxon>Penicillium</taxon>
    </lineage>
</organism>
<feature type="transmembrane region" description="Helical" evidence="12">
    <location>
        <begin position="361"/>
        <end position="381"/>
    </location>
</feature>
<feature type="transmembrane region" description="Helical" evidence="12">
    <location>
        <begin position="423"/>
        <end position="443"/>
    </location>
</feature>
<feature type="transmembrane region" description="Helical" evidence="12">
    <location>
        <begin position="387"/>
        <end position="411"/>
    </location>
</feature>
<dbReference type="PANTHER" id="PTHR22760">
    <property type="entry name" value="GLYCOSYLTRANSFERASE"/>
    <property type="match status" value="1"/>
</dbReference>
<reference evidence="13" key="2">
    <citation type="journal article" date="2023" name="IMA Fungus">
        <title>Comparative genomic study of the Penicillium genus elucidates a diverse pangenome and 15 lateral gene transfer events.</title>
        <authorList>
            <person name="Petersen C."/>
            <person name="Sorensen T."/>
            <person name="Nielsen M.R."/>
            <person name="Sondergaard T.E."/>
            <person name="Sorensen J.L."/>
            <person name="Fitzpatrick D.A."/>
            <person name="Frisvad J.C."/>
            <person name="Nielsen K.L."/>
        </authorList>
    </citation>
    <scope>NUCLEOTIDE SEQUENCE</scope>
    <source>
        <strain evidence="13">IBT 20477</strain>
    </source>
</reference>
<keyword evidence="7 12" id="KW-0812">Transmembrane</keyword>
<dbReference type="OrthoDB" id="416834at2759"/>
<dbReference type="Pfam" id="PF03901">
    <property type="entry name" value="Glyco_transf_22"/>
    <property type="match status" value="1"/>
</dbReference>
<evidence type="ECO:0000256" key="9">
    <source>
        <dbReference type="ARBA" id="ARBA00022989"/>
    </source>
</evidence>
<feature type="transmembrane region" description="Helical" evidence="12">
    <location>
        <begin position="328"/>
        <end position="349"/>
    </location>
</feature>
<evidence type="ECO:0000256" key="8">
    <source>
        <dbReference type="ARBA" id="ARBA00022824"/>
    </source>
</evidence>
<keyword evidence="14" id="KW-1185">Reference proteome</keyword>
<keyword evidence="5 12" id="KW-0328">Glycosyltransferase</keyword>
<keyword evidence="4" id="KW-0337">GPI-anchor biosynthesis</keyword>
<evidence type="ECO:0000256" key="11">
    <source>
        <dbReference type="ARBA" id="ARBA00024708"/>
    </source>
</evidence>
<sequence>MPTPTFPRAPRTPPAPTQNILLFLIAFRLINAIAVRTFFQPDEYFQSLEPAWKIAFGQGQGAWITWEWRHQLRSSLHPLFFAALYKAADFLASTLSVSPATRAELLIAAPKTAQAVVAAIGDFYTWKLAVRVYGNDSRGSWTTLVATVLNPWQWFCSTRTLSNCFETTITIVALELWPWQWSVGSTVGDGRGRKTGNQMRGTDQDRSVVIGYDWTSEFMTTATDAACSLHKCLPLAALACILRPTNILVWATLAGLAWLRTSWPQRKILIFEVILCGSAILAVSSVADRLFYGIWTFPPLRFLYFNIAQSLAVFYGSNDWHYYISQGYPLLLTTLLPAALIGIYTTLTARKSTVGDSLQTAIRVQLATVCLLMPFVLSWISHKEVRFIYPLLPCLHILAAPPLVQFFYPAIYSPAYARYTPRMLILIFLVLVNVVIALYTTLYHASGTIKVLSYLRQQHQTHSASITKRRTNSTSETGISAGFLMPCHSTPWRSHLVYPTINAWALSCEPPIDLNATQKAVYRDEADQFYDDPDQFLHQNMAGGLRHFPRRPSYISPTHHSVSGNAPDEAPHHDWPDYLIFFAQLEPTLHPLLRSSHYGECWRTFNTDWHDDWRRRGDIVVWCLDTVEQDAWRSTAQRQVQQSRDEQFDRIVESFKQEGRKQKQQSWMGFHTSSMPWSASPPSLFASWRRAAGSLFSLSPKPPLSWPWQRSAGSLFSSSAKTSISWPWRPLTRWESFVARFSFSKQKPGWLPWVSDQLPRLPSWLGGAKKKPTEAELWS</sequence>
<dbReference type="GO" id="GO:0000026">
    <property type="term" value="F:alpha-1,2-mannosyltransferase activity"/>
    <property type="evidence" value="ECO:0007669"/>
    <property type="project" value="TreeGrafter"/>
</dbReference>
<keyword evidence="9 12" id="KW-1133">Transmembrane helix</keyword>
<evidence type="ECO:0000256" key="5">
    <source>
        <dbReference type="ARBA" id="ARBA00022676"/>
    </source>
</evidence>
<comment type="pathway">
    <text evidence="2">Glycolipid biosynthesis; glycosylphosphatidylinositol-anchor biosynthesis.</text>
</comment>
<evidence type="ECO:0000256" key="12">
    <source>
        <dbReference type="RuleBase" id="RU363075"/>
    </source>
</evidence>
<comment type="caution">
    <text evidence="13">The sequence shown here is derived from an EMBL/GenBank/DDBJ whole genome shotgun (WGS) entry which is preliminary data.</text>
</comment>
<keyword evidence="10 12" id="KW-0472">Membrane</keyword>
<feature type="transmembrane region" description="Helical" evidence="12">
    <location>
        <begin position="299"/>
        <end position="316"/>
    </location>
</feature>
<evidence type="ECO:0000256" key="6">
    <source>
        <dbReference type="ARBA" id="ARBA00022679"/>
    </source>
</evidence>
<comment type="similarity">
    <text evidence="3">Belongs to the glycosyltransferase 22 family. PIGB subfamily.</text>
</comment>
<dbReference type="GO" id="GO:0005789">
    <property type="term" value="C:endoplasmic reticulum membrane"/>
    <property type="evidence" value="ECO:0007669"/>
    <property type="project" value="UniProtKB-SubCell"/>
</dbReference>
<evidence type="ECO:0000256" key="1">
    <source>
        <dbReference type="ARBA" id="ARBA00004477"/>
    </source>
</evidence>
<evidence type="ECO:0000313" key="13">
    <source>
        <dbReference type="EMBL" id="KAJ5208646.1"/>
    </source>
</evidence>
<name>A0A9W9MW60_9EURO</name>
<dbReference type="EC" id="2.4.1.-" evidence="12"/>
<dbReference type="AlphaFoldDB" id="A0A9W9MW60"/>
<comment type="function">
    <text evidence="11">Mannosyltransferase involved in glycosylphosphatidylinositol-anchor biosynthesis. Transfers the third mannose to Man2-GlcN-acyl-PI during GPI precursor assembly.</text>
</comment>